<proteinExistence type="predicted"/>
<name>A0A843XVC8_COLES</name>
<comment type="caution">
    <text evidence="1">The sequence shown here is derived from an EMBL/GenBank/DDBJ whole genome shotgun (WGS) entry which is preliminary data.</text>
</comment>
<organism evidence="1 2">
    <name type="scientific">Colocasia esculenta</name>
    <name type="common">Wild taro</name>
    <name type="synonym">Arum esculentum</name>
    <dbReference type="NCBI Taxonomy" id="4460"/>
    <lineage>
        <taxon>Eukaryota</taxon>
        <taxon>Viridiplantae</taxon>
        <taxon>Streptophyta</taxon>
        <taxon>Embryophyta</taxon>
        <taxon>Tracheophyta</taxon>
        <taxon>Spermatophyta</taxon>
        <taxon>Magnoliopsida</taxon>
        <taxon>Liliopsida</taxon>
        <taxon>Araceae</taxon>
        <taxon>Aroideae</taxon>
        <taxon>Colocasieae</taxon>
        <taxon>Colocasia</taxon>
    </lineage>
</organism>
<gene>
    <name evidence="1" type="ORF">Taro_055794</name>
</gene>
<evidence type="ECO:0000313" key="1">
    <source>
        <dbReference type="EMBL" id="MQM22737.1"/>
    </source>
</evidence>
<feature type="non-terminal residue" evidence="1">
    <location>
        <position position="147"/>
    </location>
</feature>
<reference evidence="1" key="1">
    <citation type="submission" date="2017-07" db="EMBL/GenBank/DDBJ databases">
        <title>Taro Niue Genome Assembly and Annotation.</title>
        <authorList>
            <person name="Atibalentja N."/>
            <person name="Keating K."/>
            <person name="Fields C.J."/>
        </authorList>
    </citation>
    <scope>NUCLEOTIDE SEQUENCE</scope>
    <source>
        <strain evidence="1">Niue_2</strain>
        <tissue evidence="1">Leaf</tissue>
    </source>
</reference>
<dbReference type="AlphaFoldDB" id="A0A843XVC8"/>
<dbReference type="Proteomes" id="UP000652761">
    <property type="component" value="Unassembled WGS sequence"/>
</dbReference>
<sequence length="147" mass="16078">YAASVGLAGAFWRVFPERCLGGFGGVFPRTGLCCFYSSAGCSIFSDGPCCLVVGLCILVKVLPMTALCRFWRRFFPGVLCVSFGPPLCYPCVLKCVVRLGCILVKFSQDGSWLFLVEVLPKAVFGTLCVPVARMVHFVFLRPAYSPR</sequence>
<dbReference type="EMBL" id="NMUH01013795">
    <property type="protein sequence ID" value="MQM22737.1"/>
    <property type="molecule type" value="Genomic_DNA"/>
</dbReference>
<evidence type="ECO:0000313" key="2">
    <source>
        <dbReference type="Proteomes" id="UP000652761"/>
    </source>
</evidence>
<accession>A0A843XVC8</accession>
<protein>
    <submittedName>
        <fullName evidence="1">Uncharacterized protein</fullName>
    </submittedName>
</protein>
<keyword evidence="2" id="KW-1185">Reference proteome</keyword>
<feature type="non-terminal residue" evidence="1">
    <location>
        <position position="1"/>
    </location>
</feature>